<reference evidence="3" key="1">
    <citation type="submission" date="2016-10" db="EMBL/GenBank/DDBJ databases">
        <authorList>
            <person name="de Groot N.N."/>
        </authorList>
    </citation>
    <scope>NUCLEOTIDE SEQUENCE [LARGE SCALE GENOMIC DNA]</scope>
    <source>
        <strain evidence="3">10nlg</strain>
    </source>
</reference>
<comment type="caution">
    <text evidence="2">The sequence shown here is derived from an EMBL/GenBank/DDBJ whole genome shotgun (WGS) entry which is preliminary data.</text>
</comment>
<feature type="transmembrane region" description="Helical" evidence="1">
    <location>
        <begin position="51"/>
        <end position="72"/>
    </location>
</feature>
<dbReference type="STRING" id="1464123.SAMN05444126_10450"/>
<keyword evidence="1" id="KW-1133">Transmembrane helix</keyword>
<feature type="transmembrane region" description="Helical" evidence="1">
    <location>
        <begin position="92"/>
        <end position="109"/>
    </location>
</feature>
<evidence type="ECO:0000313" key="3">
    <source>
        <dbReference type="Proteomes" id="UP000199318"/>
    </source>
</evidence>
<dbReference type="InterPro" id="IPR046664">
    <property type="entry name" value="DUF6773"/>
</dbReference>
<keyword evidence="3" id="KW-1185">Reference proteome</keyword>
<dbReference type="SUPFAM" id="SSF103473">
    <property type="entry name" value="MFS general substrate transporter"/>
    <property type="match status" value="1"/>
</dbReference>
<evidence type="ECO:0000313" key="2">
    <source>
        <dbReference type="EMBL" id="SER68510.1"/>
    </source>
</evidence>
<sequence>MSFFKKLFKNDLDERLKADLRKVQSEGFNLMFFGLLAILFVRIVIQGHAGAAYQEFFLLFILAAFYVVVRMISKGIVDKADEDRRARRKKNLFVAVFSAGLFILFQWLSGGVESFLHLAVQLLSFLFFFYLILTLIQHFSLRQANKQIEE</sequence>
<proteinExistence type="predicted"/>
<dbReference type="RefSeq" id="WP_093072078.1">
    <property type="nucleotide sequence ID" value="NZ_FOGV01000004.1"/>
</dbReference>
<dbReference type="EMBL" id="FOGV01000004">
    <property type="protein sequence ID" value="SER68510.1"/>
    <property type="molecule type" value="Genomic_DNA"/>
</dbReference>
<accession>A0A1H9R741</accession>
<organism evidence="2 3">
    <name type="scientific">Salisediminibacterium halotolerans</name>
    <dbReference type="NCBI Taxonomy" id="517425"/>
    <lineage>
        <taxon>Bacteria</taxon>
        <taxon>Bacillati</taxon>
        <taxon>Bacillota</taxon>
        <taxon>Bacilli</taxon>
        <taxon>Bacillales</taxon>
        <taxon>Bacillaceae</taxon>
        <taxon>Salisediminibacterium</taxon>
    </lineage>
</organism>
<feature type="transmembrane region" description="Helical" evidence="1">
    <location>
        <begin position="27"/>
        <end position="45"/>
    </location>
</feature>
<gene>
    <name evidence="2" type="ORF">SAMN05444126_10450</name>
</gene>
<dbReference type="Proteomes" id="UP000199318">
    <property type="component" value="Unassembled WGS sequence"/>
</dbReference>
<dbReference type="OrthoDB" id="1778311at2"/>
<protein>
    <submittedName>
        <fullName evidence="2">Uncharacterized protein</fullName>
    </submittedName>
</protein>
<name>A0A1H9R741_9BACI</name>
<feature type="transmembrane region" description="Helical" evidence="1">
    <location>
        <begin position="115"/>
        <end position="136"/>
    </location>
</feature>
<dbReference type="InterPro" id="IPR036259">
    <property type="entry name" value="MFS_trans_sf"/>
</dbReference>
<keyword evidence="1" id="KW-0812">Transmembrane</keyword>
<dbReference type="AlphaFoldDB" id="A0A1H9R741"/>
<dbReference type="Pfam" id="PF20563">
    <property type="entry name" value="DUF6773"/>
    <property type="match status" value="1"/>
</dbReference>
<evidence type="ECO:0000256" key="1">
    <source>
        <dbReference type="SAM" id="Phobius"/>
    </source>
</evidence>
<keyword evidence="1" id="KW-0472">Membrane</keyword>